<keyword evidence="8 12" id="KW-0812">Transmembrane</keyword>
<keyword evidence="11 12" id="KW-0472">Membrane</keyword>
<evidence type="ECO:0000256" key="1">
    <source>
        <dbReference type="ARBA" id="ARBA00004477"/>
    </source>
</evidence>
<comment type="similarity">
    <text evidence="3 12">Belongs to the PIGV family.</text>
</comment>
<keyword evidence="5 12" id="KW-0337">GPI-anchor biosynthesis</keyword>
<protein>
    <recommendedName>
        <fullName evidence="4 12">GPI mannosyltransferase 2</fullName>
        <ecNumber evidence="12">2.4.1.-</ecNumber>
    </recommendedName>
</protein>
<feature type="transmembrane region" description="Helical" evidence="12">
    <location>
        <begin position="114"/>
        <end position="134"/>
    </location>
</feature>
<sequence length="474" mass="52416">MLKSLRDVVVRNPTRTIIAVSSALRLSTCALLVVSHRLLPTWDAEVTTLAHPIASSLEPFVRWDTVHFVHIALEGYQSDQQTAFLPGLPALMRLGGEAVHRVVAGRGDVSADEIVLVGIFASAIASTAAAIILYRLTLRLFPKRGDFAATTALLFLLAPSRPTLHAVPYTEPFAALFTFLGMLLFLRNQDLAAAVSWACGSAFRAQEIILGFGFFGWKWILQRVWTDGPGFSIRHLRRLTTSLPIFASLSLIAAGPFLAFQIYVFRHFCSIGIEAELHPWCFEGIGMSYGWVQRENSGFLRYWRPLQLPNFLLAGPVLALSFASSYAFFAGNPATTWQATLPFLPVPSRLKSGPTASPGHFFAQPMDPATARRLVPFVHLSTFITSLLFFAHHVQIILRVIVTNPVPFWYAAELVLGEETDEGSTRQRLRKGAAAGKDEVPARRRSGWGKSWARYCIVWGTVSIVLWAVFLPPA</sequence>
<comment type="subcellular location">
    <subcellularLocation>
        <location evidence="1 12">Endoplasmic reticulum membrane</location>
        <topology evidence="1 12">Multi-pass membrane protein</topology>
    </subcellularLocation>
</comment>
<dbReference type="Proteomes" id="UP000237144">
    <property type="component" value="Unassembled WGS sequence"/>
</dbReference>
<evidence type="ECO:0000256" key="3">
    <source>
        <dbReference type="ARBA" id="ARBA00008698"/>
    </source>
</evidence>
<dbReference type="STRING" id="741276.A0A2S5BI08"/>
<keyword evidence="9 12" id="KW-0256">Endoplasmic reticulum</keyword>
<dbReference type="GO" id="GO:0005789">
    <property type="term" value="C:endoplasmic reticulum membrane"/>
    <property type="evidence" value="ECO:0007669"/>
    <property type="project" value="UniProtKB-SubCell"/>
</dbReference>
<dbReference type="GO" id="GO:0006506">
    <property type="term" value="P:GPI anchor biosynthetic process"/>
    <property type="evidence" value="ECO:0007669"/>
    <property type="project" value="UniProtKB-UniPathway"/>
</dbReference>
<dbReference type="OrthoDB" id="308690at2759"/>
<comment type="function">
    <text evidence="12">Mannosyltransferase involved in glycosylphosphatidylinositol-anchor biosynthesis.</text>
</comment>
<feature type="transmembrane region" description="Helical" evidence="12">
    <location>
        <begin position="245"/>
        <end position="265"/>
    </location>
</feature>
<keyword evidence="6 12" id="KW-0328">Glycosyltransferase</keyword>
<dbReference type="UniPathway" id="UPA00196"/>
<keyword evidence="10 12" id="KW-1133">Transmembrane helix</keyword>
<reference evidence="13 14" key="1">
    <citation type="journal article" date="2018" name="Front. Microbiol.">
        <title>Prospects for Fungal Bioremediation of Acidic Radioactive Waste Sites: Characterization and Genome Sequence of Rhodotorula taiwanensis MD1149.</title>
        <authorList>
            <person name="Tkavc R."/>
            <person name="Matrosova V.Y."/>
            <person name="Grichenko O.E."/>
            <person name="Gostincar C."/>
            <person name="Volpe R.P."/>
            <person name="Klimenkova P."/>
            <person name="Gaidamakova E.K."/>
            <person name="Zhou C.E."/>
            <person name="Stewart B.J."/>
            <person name="Lyman M.G."/>
            <person name="Malfatti S.A."/>
            <person name="Rubinfeld B."/>
            <person name="Courtot M."/>
            <person name="Singh J."/>
            <person name="Dalgard C.L."/>
            <person name="Hamilton T."/>
            <person name="Frey K.G."/>
            <person name="Gunde-Cimerman N."/>
            <person name="Dugan L."/>
            <person name="Daly M.J."/>
        </authorList>
    </citation>
    <scope>NUCLEOTIDE SEQUENCE [LARGE SCALE GENOMIC DNA]</scope>
    <source>
        <strain evidence="13 14">MD1149</strain>
    </source>
</reference>
<keyword evidence="7 12" id="KW-0808">Transferase</keyword>
<evidence type="ECO:0000256" key="9">
    <source>
        <dbReference type="ARBA" id="ARBA00022824"/>
    </source>
</evidence>
<evidence type="ECO:0000256" key="5">
    <source>
        <dbReference type="ARBA" id="ARBA00022502"/>
    </source>
</evidence>
<evidence type="ECO:0000256" key="12">
    <source>
        <dbReference type="RuleBase" id="RU363112"/>
    </source>
</evidence>
<dbReference type="EC" id="2.4.1.-" evidence="12"/>
<comment type="caution">
    <text evidence="12">Lacks conserved residue(s) required for the propagation of feature annotation.</text>
</comment>
<dbReference type="EMBL" id="PJQD01000005">
    <property type="protein sequence ID" value="POY76402.1"/>
    <property type="molecule type" value="Genomic_DNA"/>
</dbReference>
<evidence type="ECO:0000256" key="4">
    <source>
        <dbReference type="ARBA" id="ARBA00013795"/>
    </source>
</evidence>
<evidence type="ECO:0000256" key="6">
    <source>
        <dbReference type="ARBA" id="ARBA00022676"/>
    </source>
</evidence>
<proteinExistence type="inferred from homology"/>
<comment type="caution">
    <text evidence="13">The sequence shown here is derived from an EMBL/GenBank/DDBJ whole genome shotgun (WGS) entry which is preliminary data.</text>
</comment>
<comment type="pathway">
    <text evidence="2 12">Glycolipid biosynthesis; glycosylphosphatidylinositol-anchor biosynthesis.</text>
</comment>
<dbReference type="PANTHER" id="PTHR12468:SF2">
    <property type="entry name" value="GPI MANNOSYLTRANSFERASE 2"/>
    <property type="match status" value="1"/>
</dbReference>
<dbReference type="GO" id="GO:0031501">
    <property type="term" value="C:mannosyltransferase complex"/>
    <property type="evidence" value="ECO:0007669"/>
    <property type="project" value="TreeGrafter"/>
</dbReference>
<evidence type="ECO:0000256" key="2">
    <source>
        <dbReference type="ARBA" id="ARBA00004687"/>
    </source>
</evidence>
<evidence type="ECO:0000313" key="13">
    <source>
        <dbReference type="EMBL" id="POY76402.1"/>
    </source>
</evidence>
<keyword evidence="14" id="KW-1185">Reference proteome</keyword>
<evidence type="ECO:0000256" key="7">
    <source>
        <dbReference type="ARBA" id="ARBA00022679"/>
    </source>
</evidence>
<organism evidence="13 14">
    <name type="scientific">Rhodotorula taiwanensis</name>
    <dbReference type="NCBI Taxonomy" id="741276"/>
    <lineage>
        <taxon>Eukaryota</taxon>
        <taxon>Fungi</taxon>
        <taxon>Dikarya</taxon>
        <taxon>Basidiomycota</taxon>
        <taxon>Pucciniomycotina</taxon>
        <taxon>Microbotryomycetes</taxon>
        <taxon>Sporidiobolales</taxon>
        <taxon>Sporidiobolaceae</taxon>
        <taxon>Rhodotorula</taxon>
    </lineage>
</organism>
<evidence type="ECO:0000256" key="10">
    <source>
        <dbReference type="ARBA" id="ARBA00022989"/>
    </source>
</evidence>
<feature type="transmembrane region" description="Helical" evidence="12">
    <location>
        <begin position="311"/>
        <end position="329"/>
    </location>
</feature>
<evidence type="ECO:0000313" key="14">
    <source>
        <dbReference type="Proteomes" id="UP000237144"/>
    </source>
</evidence>
<feature type="transmembrane region" description="Helical" evidence="12">
    <location>
        <begin position="452"/>
        <end position="470"/>
    </location>
</feature>
<gene>
    <name evidence="13" type="ORF">BMF94_0600</name>
</gene>
<dbReference type="GO" id="GO:0000009">
    <property type="term" value="F:alpha-1,6-mannosyltransferase activity"/>
    <property type="evidence" value="ECO:0007669"/>
    <property type="project" value="InterPro"/>
</dbReference>
<feature type="transmembrane region" description="Helical" evidence="12">
    <location>
        <begin position="169"/>
        <end position="186"/>
    </location>
</feature>
<evidence type="ECO:0000256" key="11">
    <source>
        <dbReference type="ARBA" id="ARBA00023136"/>
    </source>
</evidence>
<dbReference type="Pfam" id="PF04188">
    <property type="entry name" value="Mannosyl_trans2"/>
    <property type="match status" value="1"/>
</dbReference>
<dbReference type="AlphaFoldDB" id="A0A2S5BI08"/>
<evidence type="ECO:0000256" key="8">
    <source>
        <dbReference type="ARBA" id="ARBA00022692"/>
    </source>
</evidence>
<dbReference type="PANTHER" id="PTHR12468">
    <property type="entry name" value="GPI MANNOSYLTRANSFERASE 2"/>
    <property type="match status" value="1"/>
</dbReference>
<name>A0A2S5BI08_9BASI</name>
<dbReference type="InterPro" id="IPR007315">
    <property type="entry name" value="PIG-V/Gpi18"/>
</dbReference>
<dbReference type="GO" id="GO:0004376">
    <property type="term" value="F:GPI mannosyltransferase activity"/>
    <property type="evidence" value="ECO:0007669"/>
    <property type="project" value="InterPro"/>
</dbReference>
<accession>A0A2S5BI08</accession>